<dbReference type="Pfam" id="PF00668">
    <property type="entry name" value="Condensation"/>
    <property type="match status" value="1"/>
</dbReference>
<accession>A0A0L8K1S8</accession>
<dbReference type="SUPFAM" id="SSF52777">
    <property type="entry name" value="CoA-dependent acyltransferases"/>
    <property type="match status" value="1"/>
</dbReference>
<dbReference type="EMBL" id="LGUP01000330">
    <property type="protein sequence ID" value="KOG19729.1"/>
    <property type="molecule type" value="Genomic_DNA"/>
</dbReference>
<organism evidence="2 3">
    <name type="scientific">Streptomyces viridochromogenes</name>
    <dbReference type="NCBI Taxonomy" id="1938"/>
    <lineage>
        <taxon>Bacteria</taxon>
        <taxon>Bacillati</taxon>
        <taxon>Actinomycetota</taxon>
        <taxon>Actinomycetes</taxon>
        <taxon>Kitasatosporales</taxon>
        <taxon>Streptomycetaceae</taxon>
        <taxon>Streptomyces</taxon>
    </lineage>
</organism>
<comment type="caution">
    <text evidence="2">The sequence shown here is derived from an EMBL/GenBank/DDBJ whole genome shotgun (WGS) entry which is preliminary data.</text>
</comment>
<dbReference type="Gene3D" id="3.30.559.10">
    <property type="entry name" value="Chloramphenicol acetyltransferase-like domain"/>
    <property type="match status" value="1"/>
</dbReference>
<sequence>SYAQRRLWFLNRLEGSSAAYNAPVVIRLAGRPAASVIEAALRDVVERHEVLRTVYPAVDGEPYQEITTDPAVPVEVV</sequence>
<dbReference type="OrthoDB" id="2472181at2"/>
<evidence type="ECO:0000313" key="3">
    <source>
        <dbReference type="Proteomes" id="UP000037023"/>
    </source>
</evidence>
<feature type="domain" description="Condensation" evidence="1">
    <location>
        <begin position="2"/>
        <end position="75"/>
    </location>
</feature>
<dbReference type="GO" id="GO:0008610">
    <property type="term" value="P:lipid biosynthetic process"/>
    <property type="evidence" value="ECO:0007669"/>
    <property type="project" value="UniProtKB-ARBA"/>
</dbReference>
<feature type="non-terminal residue" evidence="2">
    <location>
        <position position="1"/>
    </location>
</feature>
<gene>
    <name evidence="2" type="ORF">ADK34_24695</name>
</gene>
<name>A0A0L8K1S8_STRVR</name>
<dbReference type="Proteomes" id="UP000037023">
    <property type="component" value="Unassembled WGS sequence"/>
</dbReference>
<feature type="non-terminal residue" evidence="2">
    <location>
        <position position="77"/>
    </location>
</feature>
<dbReference type="InterPro" id="IPR023213">
    <property type="entry name" value="CAT-like_dom_sf"/>
</dbReference>
<evidence type="ECO:0000259" key="1">
    <source>
        <dbReference type="Pfam" id="PF00668"/>
    </source>
</evidence>
<reference evidence="2 3" key="1">
    <citation type="submission" date="2015-06" db="EMBL/GenBank/DDBJ databases">
        <authorList>
            <person name="Hoefler B.C."/>
            <person name="Straight P.D."/>
        </authorList>
    </citation>
    <scope>NUCLEOTIDE SEQUENCE [LARGE SCALE GENOMIC DNA]</scope>
    <source>
        <strain evidence="2 3">NRRL 3427</strain>
    </source>
</reference>
<dbReference type="InterPro" id="IPR001242">
    <property type="entry name" value="Condensation_dom"/>
</dbReference>
<proteinExistence type="predicted"/>
<protein>
    <recommendedName>
        <fullName evidence="1">Condensation domain-containing protein</fullName>
    </recommendedName>
</protein>
<dbReference type="AlphaFoldDB" id="A0A0L8K1S8"/>
<evidence type="ECO:0000313" key="2">
    <source>
        <dbReference type="EMBL" id="KOG19729.1"/>
    </source>
</evidence>
<dbReference type="GO" id="GO:0003824">
    <property type="term" value="F:catalytic activity"/>
    <property type="evidence" value="ECO:0007669"/>
    <property type="project" value="InterPro"/>
</dbReference>
<dbReference type="RefSeq" id="WP_033213007.1">
    <property type="nucleotide sequence ID" value="NZ_LGUP01000330.1"/>
</dbReference>